<feature type="repeat" description="ANK" evidence="3">
    <location>
        <begin position="230"/>
        <end position="262"/>
    </location>
</feature>
<name>A0A9X2CGW9_9GAMM</name>
<feature type="repeat" description="ANK" evidence="3">
    <location>
        <begin position="263"/>
        <end position="295"/>
    </location>
</feature>
<evidence type="ECO:0000313" key="5">
    <source>
        <dbReference type="Proteomes" id="UP001139293"/>
    </source>
</evidence>
<dbReference type="PANTHER" id="PTHR24171">
    <property type="entry name" value="ANKYRIN REPEAT DOMAIN-CONTAINING PROTEIN 39-RELATED"/>
    <property type="match status" value="1"/>
</dbReference>
<sequence length="406" mass="44462">MLSSNIFDGLELEDVLREYLAGLDDYDEPYFISIKLNICSESAIKMLIPKLDHLDDDIYAFKLDKQLLLLSLECEVDEVKSLANILLSAFAENDVIAQIAVFHHNCLGTPIDTFKWSTQLLEELIDKSPSESAVEFNDFSDRSNWPGLSAYVEGRDPDFGADISYHYDESDEDDDFDDDDDDRFDENGFDEKGFNESGFTALIQAILDDDCAAVRRQLLAGEDVNKLDWYNNTPLNHAVKSSTPEIVSLLLEAGANPNQVGSYGTTALYIASYNGMLSTIRQLLSKGADVNGTVDEGESSLMAAAGNSTAEVVAVLLQAGADINALSENGNTALIHAVMARYSERKAIVELLLANGAVETINHANMHNSTAMDLVFDYEHHELIDILAGAMSEAGLKPSHLTAELA</sequence>
<dbReference type="InterPro" id="IPR002110">
    <property type="entry name" value="Ankyrin_rpt"/>
</dbReference>
<evidence type="ECO:0000256" key="1">
    <source>
        <dbReference type="ARBA" id="ARBA00022737"/>
    </source>
</evidence>
<dbReference type="Proteomes" id="UP001139293">
    <property type="component" value="Unassembled WGS sequence"/>
</dbReference>
<keyword evidence="5" id="KW-1185">Reference proteome</keyword>
<evidence type="ECO:0000256" key="3">
    <source>
        <dbReference type="PROSITE-ProRule" id="PRU00023"/>
    </source>
</evidence>
<dbReference type="PROSITE" id="PS50088">
    <property type="entry name" value="ANK_REPEAT"/>
    <property type="match status" value="3"/>
</dbReference>
<protein>
    <submittedName>
        <fullName evidence="4">Ankyrin repeat domain-containing protein</fullName>
    </submittedName>
</protein>
<dbReference type="InterPro" id="IPR036770">
    <property type="entry name" value="Ankyrin_rpt-contain_sf"/>
</dbReference>
<dbReference type="PROSITE" id="PS50297">
    <property type="entry name" value="ANK_REP_REGION"/>
    <property type="match status" value="3"/>
</dbReference>
<dbReference type="SUPFAM" id="SSF48403">
    <property type="entry name" value="Ankyrin repeat"/>
    <property type="match status" value="1"/>
</dbReference>
<dbReference type="RefSeq" id="WP_248948983.1">
    <property type="nucleotide sequence ID" value="NZ_JAKILB010000002.1"/>
</dbReference>
<keyword evidence="2 3" id="KW-0040">ANK repeat</keyword>
<dbReference type="Gene3D" id="1.25.40.20">
    <property type="entry name" value="Ankyrin repeat-containing domain"/>
    <property type="match status" value="1"/>
</dbReference>
<accession>A0A9X2CGW9</accession>
<gene>
    <name evidence="4" type="ORF">L2740_04815</name>
</gene>
<organism evidence="4 5">
    <name type="scientific">Shewanella pneumatophori</name>
    <dbReference type="NCBI Taxonomy" id="314092"/>
    <lineage>
        <taxon>Bacteria</taxon>
        <taxon>Pseudomonadati</taxon>
        <taxon>Pseudomonadota</taxon>
        <taxon>Gammaproteobacteria</taxon>
        <taxon>Alteromonadales</taxon>
        <taxon>Shewanellaceae</taxon>
        <taxon>Shewanella</taxon>
    </lineage>
</organism>
<proteinExistence type="predicted"/>
<keyword evidence="1" id="KW-0677">Repeat</keyword>
<dbReference type="SMART" id="SM00248">
    <property type="entry name" value="ANK"/>
    <property type="match status" value="6"/>
</dbReference>
<dbReference type="Pfam" id="PF12796">
    <property type="entry name" value="Ank_2"/>
    <property type="match status" value="2"/>
</dbReference>
<evidence type="ECO:0000313" key="4">
    <source>
        <dbReference type="EMBL" id="MCL1137870.1"/>
    </source>
</evidence>
<dbReference type="EMBL" id="JAKILB010000002">
    <property type="protein sequence ID" value="MCL1137870.1"/>
    <property type="molecule type" value="Genomic_DNA"/>
</dbReference>
<dbReference type="AlphaFoldDB" id="A0A9X2CGW9"/>
<reference evidence="4" key="1">
    <citation type="submission" date="2022-01" db="EMBL/GenBank/DDBJ databases">
        <title>Whole genome-based taxonomy of the Shewanellaceae.</title>
        <authorList>
            <person name="Martin-Rodriguez A.J."/>
        </authorList>
    </citation>
    <scope>NUCLEOTIDE SEQUENCE</scope>
    <source>
        <strain evidence="4">KCTC 23973</strain>
    </source>
</reference>
<evidence type="ECO:0000256" key="2">
    <source>
        <dbReference type="ARBA" id="ARBA00023043"/>
    </source>
</evidence>
<comment type="caution">
    <text evidence="4">The sequence shown here is derived from an EMBL/GenBank/DDBJ whole genome shotgun (WGS) entry which is preliminary data.</text>
</comment>
<feature type="repeat" description="ANK" evidence="3">
    <location>
        <begin position="296"/>
        <end position="328"/>
    </location>
</feature>
<dbReference type="PRINTS" id="PR01415">
    <property type="entry name" value="ANKYRIN"/>
</dbReference>